<dbReference type="EMBL" id="OU896710">
    <property type="protein sequence ID" value="CAH1164719.1"/>
    <property type="molecule type" value="Genomic_DNA"/>
</dbReference>
<accession>A0A9P0DUT0</accession>
<organism evidence="1 2">
    <name type="scientific">Phaedon cochleariae</name>
    <name type="common">Mustard beetle</name>
    <dbReference type="NCBI Taxonomy" id="80249"/>
    <lineage>
        <taxon>Eukaryota</taxon>
        <taxon>Metazoa</taxon>
        <taxon>Ecdysozoa</taxon>
        <taxon>Arthropoda</taxon>
        <taxon>Hexapoda</taxon>
        <taxon>Insecta</taxon>
        <taxon>Pterygota</taxon>
        <taxon>Neoptera</taxon>
        <taxon>Endopterygota</taxon>
        <taxon>Coleoptera</taxon>
        <taxon>Polyphaga</taxon>
        <taxon>Cucujiformia</taxon>
        <taxon>Chrysomeloidea</taxon>
        <taxon>Chrysomelidae</taxon>
        <taxon>Chrysomelinae</taxon>
        <taxon>Chrysomelini</taxon>
        <taxon>Phaedon</taxon>
    </lineage>
</organism>
<evidence type="ECO:0000313" key="1">
    <source>
        <dbReference type="EMBL" id="CAH1164719.1"/>
    </source>
</evidence>
<reference evidence="1" key="1">
    <citation type="submission" date="2022-01" db="EMBL/GenBank/DDBJ databases">
        <authorList>
            <person name="King R."/>
        </authorList>
    </citation>
    <scope>NUCLEOTIDE SEQUENCE</scope>
</reference>
<keyword evidence="2" id="KW-1185">Reference proteome</keyword>
<name>A0A9P0DUT0_PHACE</name>
<dbReference type="AlphaFoldDB" id="A0A9P0DUT0"/>
<reference evidence="1" key="2">
    <citation type="submission" date="2022-10" db="EMBL/GenBank/DDBJ databases">
        <authorList>
            <consortium name="ENA_rothamsted_submissions"/>
            <consortium name="culmorum"/>
            <person name="King R."/>
        </authorList>
    </citation>
    <scope>NUCLEOTIDE SEQUENCE</scope>
</reference>
<evidence type="ECO:0000313" key="2">
    <source>
        <dbReference type="Proteomes" id="UP001153737"/>
    </source>
</evidence>
<dbReference type="Proteomes" id="UP001153737">
    <property type="component" value="Chromosome 4"/>
</dbReference>
<proteinExistence type="predicted"/>
<gene>
    <name evidence="1" type="ORF">PHAECO_LOCUS8807</name>
</gene>
<protein>
    <submittedName>
        <fullName evidence="1">Uncharacterized protein</fullName>
    </submittedName>
</protein>
<sequence length="567" mass="66182">MKMRPILCRIPKIFLQIQKHNKLDVKKFHRTELGDKVTVLDETTLTGRLLAYIRPKNVSENQIESSVDARDIFKNSHKLRQYSLHQIFHTFNTLAYLGNRMEYLELLNMLDNECSQRVRKLKTQEIIELLHVYMKIIPNKIVQHKYYGVAIKELLNRIDTLTKNDLVQLIFYIGLMKKFAKSEVLRKCVDKFNKNTVNSLSAEELCIICNATFKTGTHLDNTIFLDKVMSYLNDNLYLLKDPALFITLLKTVRLNRYQNEDLLSTITCAMFFNKTLEYYSFIGLCHILALYSDFLYYDENVLNAFTRRCIQLLKENEFVSINNASPDQPRLKDIKRLLWSLSNLNFKCLKAADIKTVIIPNILDRFEAGELEGDSSSLIEIMLYLWMLNYHAYELVPYALTKTNIKTINESNSPAKHRLNLLLSCIHHEDKALSRNLKMYPDLTVSYDKTYQLEKRPLFQRIVKIVQRLSMGHEINRFEMGCQIPGLNILGITGFKKKIYKVVHIEVLDEYTTMKNTEGVPSGLMQLKMRFLDASDEGVIVISQDEMDSITDEELQEYILEEIQLVS</sequence>